<gene>
    <name evidence="5" type="ORF">GNZ13_24890</name>
</gene>
<dbReference type="InterPro" id="IPR023753">
    <property type="entry name" value="FAD/NAD-binding_dom"/>
</dbReference>
<dbReference type="Gene3D" id="2.60.120.10">
    <property type="entry name" value="Jelly Rolls"/>
    <property type="match status" value="1"/>
</dbReference>
<dbReference type="InterPro" id="IPR050097">
    <property type="entry name" value="Ferredoxin-NADP_redctase_2"/>
</dbReference>
<dbReference type="Pfam" id="PF07992">
    <property type="entry name" value="Pyr_redox_2"/>
    <property type="match status" value="1"/>
</dbReference>
<dbReference type="Proteomes" id="UP000655523">
    <property type="component" value="Unassembled WGS sequence"/>
</dbReference>
<protein>
    <submittedName>
        <fullName evidence="5">Cyclic nucleotide-binding domain-containing protein</fullName>
    </submittedName>
</protein>
<evidence type="ECO:0000256" key="3">
    <source>
        <dbReference type="SAM" id="MobiDB-lite"/>
    </source>
</evidence>
<feature type="compositionally biased region" description="Polar residues" evidence="3">
    <location>
        <begin position="19"/>
        <end position="31"/>
    </location>
</feature>
<feature type="region of interest" description="Disordered" evidence="3">
    <location>
        <begin position="1"/>
        <end position="40"/>
    </location>
</feature>
<organism evidence="5 6">
    <name type="scientific">Paraburkholderia elongata</name>
    <dbReference type="NCBI Taxonomy" id="2675747"/>
    <lineage>
        <taxon>Bacteria</taxon>
        <taxon>Pseudomonadati</taxon>
        <taxon>Pseudomonadota</taxon>
        <taxon>Betaproteobacteria</taxon>
        <taxon>Burkholderiales</taxon>
        <taxon>Burkholderiaceae</taxon>
        <taxon>Paraburkholderia</taxon>
    </lineage>
</organism>
<evidence type="ECO:0000256" key="2">
    <source>
        <dbReference type="ARBA" id="ARBA00023002"/>
    </source>
</evidence>
<dbReference type="InterPro" id="IPR014710">
    <property type="entry name" value="RmlC-like_jellyroll"/>
</dbReference>
<dbReference type="GO" id="GO:0016491">
    <property type="term" value="F:oxidoreductase activity"/>
    <property type="evidence" value="ECO:0007669"/>
    <property type="project" value="UniProtKB-KW"/>
</dbReference>
<dbReference type="InterPro" id="IPR000595">
    <property type="entry name" value="cNMP-bd_dom"/>
</dbReference>
<evidence type="ECO:0000313" key="6">
    <source>
        <dbReference type="Proteomes" id="UP000655523"/>
    </source>
</evidence>
<sequence length="430" mass="46064">MNSDSNPDSGASPRDDEFSSSGAPNDLSNEDPSVRENPRYYQLYPTLTDADIDSMRRFGTLRRCPAGDYLYRAGSVSPGMFVFLSGAVRVIGRDGLGRERVVRARMQRGEFSSDIGQLSGKTALVDARVLEDLEALVLPTEGLRALMVAEAELGERLTRALILRRVAAIERGDGPVLVGASDNPRMVSLRNFLRRNGHPHVALDAQHDPEAIAFVERLAPRLDDFPLVICPNGALLRNPDELQLASCLGLMPEFDPAHVYDVVIVGAGPSGLAAAVYAASEGLSAAVFECRAPGGQAGTSARIENYLGFPTGISGQALAGRAFHQAQKFGAHIGIPCEVKALHCSKHPLAVELADGRRIMTRSVVIASGAEYRRPLFDGLAQFEGHGVYYWATPIEAKLCRNEPVLVVGGGNSAGQAVVFLASFAAHVHL</sequence>
<evidence type="ECO:0000313" key="5">
    <source>
        <dbReference type="EMBL" id="NPT57715.1"/>
    </source>
</evidence>
<dbReference type="PRINTS" id="PR00469">
    <property type="entry name" value="PNDRDTASEII"/>
</dbReference>
<comment type="caution">
    <text evidence="5">The sequence shown here is derived from an EMBL/GenBank/DDBJ whole genome shotgun (WGS) entry which is preliminary data.</text>
</comment>
<dbReference type="CDD" id="cd00038">
    <property type="entry name" value="CAP_ED"/>
    <property type="match status" value="1"/>
</dbReference>
<dbReference type="InterPro" id="IPR036188">
    <property type="entry name" value="FAD/NAD-bd_sf"/>
</dbReference>
<dbReference type="Pfam" id="PF00027">
    <property type="entry name" value="cNMP_binding"/>
    <property type="match status" value="1"/>
</dbReference>
<dbReference type="SMART" id="SM00100">
    <property type="entry name" value="cNMP"/>
    <property type="match status" value="1"/>
</dbReference>
<dbReference type="SUPFAM" id="SSF51905">
    <property type="entry name" value="FAD/NAD(P)-binding domain"/>
    <property type="match status" value="1"/>
</dbReference>
<dbReference type="Gene3D" id="3.50.50.60">
    <property type="entry name" value="FAD/NAD(P)-binding domain"/>
    <property type="match status" value="2"/>
</dbReference>
<feature type="non-terminal residue" evidence="5">
    <location>
        <position position="430"/>
    </location>
</feature>
<name>A0A972SLE2_9BURK</name>
<evidence type="ECO:0000259" key="4">
    <source>
        <dbReference type="PROSITE" id="PS50042"/>
    </source>
</evidence>
<dbReference type="PROSITE" id="PS50042">
    <property type="entry name" value="CNMP_BINDING_3"/>
    <property type="match status" value="1"/>
</dbReference>
<dbReference type="AlphaFoldDB" id="A0A972SLE2"/>
<feature type="domain" description="Cyclic nucleotide-binding" evidence="4">
    <location>
        <begin position="43"/>
        <end position="164"/>
    </location>
</feature>
<dbReference type="EMBL" id="WOEZ01000136">
    <property type="protein sequence ID" value="NPT57715.1"/>
    <property type="molecule type" value="Genomic_DNA"/>
</dbReference>
<evidence type="ECO:0000256" key="1">
    <source>
        <dbReference type="ARBA" id="ARBA00022630"/>
    </source>
</evidence>
<dbReference type="InterPro" id="IPR018490">
    <property type="entry name" value="cNMP-bd_dom_sf"/>
</dbReference>
<dbReference type="RefSeq" id="WP_172169246.1">
    <property type="nucleotide sequence ID" value="NZ_WOEZ01000136.1"/>
</dbReference>
<keyword evidence="1" id="KW-0285">Flavoprotein</keyword>
<reference evidence="5 6" key="1">
    <citation type="submission" date="2019-11" db="EMBL/GenBank/DDBJ databases">
        <title>Metabolism of dissolved organic matter in forest soils.</title>
        <authorList>
            <person name="Cyle K.T."/>
            <person name="Wilhelm R.C."/>
            <person name="Martinez C.E."/>
        </authorList>
    </citation>
    <scope>NUCLEOTIDE SEQUENCE [LARGE SCALE GENOMIC DNA]</scope>
    <source>
        <strain evidence="5 6">5N</strain>
    </source>
</reference>
<accession>A0A972SLE2</accession>
<dbReference type="PRINTS" id="PR00368">
    <property type="entry name" value="FADPNR"/>
</dbReference>
<dbReference type="SUPFAM" id="SSF51206">
    <property type="entry name" value="cAMP-binding domain-like"/>
    <property type="match status" value="1"/>
</dbReference>
<dbReference type="PANTHER" id="PTHR48105">
    <property type="entry name" value="THIOREDOXIN REDUCTASE 1-RELATED-RELATED"/>
    <property type="match status" value="1"/>
</dbReference>
<proteinExistence type="predicted"/>
<keyword evidence="6" id="KW-1185">Reference proteome</keyword>
<keyword evidence="2" id="KW-0560">Oxidoreductase</keyword>